<evidence type="ECO:0000313" key="5">
    <source>
        <dbReference type="Proteomes" id="UP000285648"/>
    </source>
</evidence>
<proteinExistence type="predicted"/>
<dbReference type="SUPFAM" id="SSF52540">
    <property type="entry name" value="P-loop containing nucleoside triphosphate hydrolases"/>
    <property type="match status" value="1"/>
</dbReference>
<organism evidence="4 5">
    <name type="scientific">Brenneria alni</name>
    <dbReference type="NCBI Taxonomy" id="71656"/>
    <lineage>
        <taxon>Bacteria</taxon>
        <taxon>Pseudomonadati</taxon>
        <taxon>Pseudomonadota</taxon>
        <taxon>Gammaproteobacteria</taxon>
        <taxon>Enterobacterales</taxon>
        <taxon>Pectobacteriaceae</taxon>
        <taxon>Brenneria</taxon>
    </lineage>
</organism>
<dbReference type="Gene3D" id="3.40.50.300">
    <property type="entry name" value="P-loop containing nucleotide triphosphate hydrolases"/>
    <property type="match status" value="1"/>
</dbReference>
<evidence type="ECO:0000256" key="3">
    <source>
        <dbReference type="SAM" id="Coils"/>
    </source>
</evidence>
<keyword evidence="4" id="KW-0347">Helicase</keyword>
<dbReference type="InterPro" id="IPR027417">
    <property type="entry name" value="P-loop_NTPase"/>
</dbReference>
<feature type="coiled-coil region" evidence="3">
    <location>
        <begin position="571"/>
        <end position="605"/>
    </location>
</feature>
<keyword evidence="1" id="KW-0547">Nucleotide-binding</keyword>
<dbReference type="EMBL" id="MJLZ01000069">
    <property type="protein sequence ID" value="RLM18352.1"/>
    <property type="molecule type" value="Genomic_DNA"/>
</dbReference>
<dbReference type="GO" id="GO:0003678">
    <property type="term" value="F:DNA helicase activity"/>
    <property type="evidence" value="ECO:0007669"/>
    <property type="project" value="UniProtKB-ARBA"/>
</dbReference>
<protein>
    <submittedName>
        <fullName evidence="4">Helicase</fullName>
    </submittedName>
</protein>
<dbReference type="PANTHER" id="PTHR43788">
    <property type="entry name" value="DNA2/NAM7 HELICASE FAMILY MEMBER"/>
    <property type="match status" value="1"/>
</dbReference>
<keyword evidence="3" id="KW-0175">Coiled coil</keyword>
<reference evidence="4 5" key="1">
    <citation type="submission" date="2016-09" db="EMBL/GenBank/DDBJ databases">
        <authorList>
            <person name="Doonan J."/>
            <person name="Pachebat J.A."/>
            <person name="Golyshin P.N."/>
            <person name="Denman S."/>
            <person name="Mcdonald J.E."/>
        </authorList>
    </citation>
    <scope>NUCLEOTIDE SEQUENCE [LARGE SCALE GENOMIC DNA]</scope>
    <source>
        <strain evidence="4 5">NCPPB 3934</strain>
    </source>
</reference>
<dbReference type="OrthoDB" id="9757917at2"/>
<evidence type="ECO:0000256" key="2">
    <source>
        <dbReference type="ARBA" id="ARBA00022840"/>
    </source>
</evidence>
<evidence type="ECO:0000313" key="4">
    <source>
        <dbReference type="EMBL" id="RLM18352.1"/>
    </source>
</evidence>
<comment type="caution">
    <text evidence="4">The sequence shown here is derived from an EMBL/GenBank/DDBJ whole genome shotgun (WGS) entry which is preliminary data.</text>
</comment>
<dbReference type="PANTHER" id="PTHR43788:SF6">
    <property type="entry name" value="DNA HELICASE B"/>
    <property type="match status" value="1"/>
</dbReference>
<dbReference type="Proteomes" id="UP000285648">
    <property type="component" value="Unassembled WGS sequence"/>
</dbReference>
<name>A0A421DJ69_9GAMM</name>
<dbReference type="GO" id="GO:0005524">
    <property type="term" value="F:ATP binding"/>
    <property type="evidence" value="ECO:0007669"/>
    <property type="project" value="UniProtKB-KW"/>
</dbReference>
<accession>A0A421DJ69</accession>
<keyword evidence="5" id="KW-1185">Reference proteome</keyword>
<dbReference type="AlphaFoldDB" id="A0A421DJ69"/>
<dbReference type="RefSeq" id="WP_121576594.1">
    <property type="nucleotide sequence ID" value="NZ_MJLZ01000069.1"/>
</dbReference>
<dbReference type="InterPro" id="IPR050534">
    <property type="entry name" value="Coronavir_polyprotein_1ab"/>
</dbReference>
<gene>
    <name evidence="4" type="ORF">BIY29_18400</name>
</gene>
<keyword evidence="4" id="KW-0378">Hydrolase</keyword>
<sequence>MAKTSLPNDILRAWQRIEFFQPYTLEEKKKSLQISFNKLSQYRDEQLPWLSAEIRKQHEIPSKASYCIHVGLFDKGIASTISQDVFGPDRGNDAEEREQRLDQEGITCFAKVLLNSEGVPALDKLSVSSLPWALGHLKKKSFHALNTEFFSAECHRLASTLRNFSTTLKPVRENGPGVLKADDIWTLLTTHLVAWADFEPKWEYVLQIDWFEGKGNSSEAPPEEEDEIEEEISDGDKSLALPILNSFFFEDIERIIASLQRDDACKALRTYLSGDAPRNAGLYSQDGLASIIDKLQPANMPHGRWPSDPEHAMSLMQQFAINTAIEELADGGLLSVNGPPGTGKTTLLRDLIAHNVVERAKVLSRFKKADDALDSDGFIIHTLTGFEMVVASSNNAAVENISKELPQKKSLAEEFRSLSYLAPTANQIAAEYRPKREHKRDKNGEGKDRDYHLFKPLEEDKQCWGVISAALGKKANRVKFAQKLLIDEHFLRKTPAEASRPENEDFLSLWRWKPYHSSLSFAAAKKQFLKCVKQIEGLQQRLINFADLLNKQPDDTLDTLSLTLAEIKKSHKVLLSKLKLAEAQRDAVEKKVQHAEQQQKALESDRPGWLTRLINRQRFSAYQDSLNTMQLELSRLTGLQAKFAQDVVEQLKCCNDIEEKKREIEQDIGNIIQQRKIDQESLQTLKAQFPDITLPDLNQPIDDAALQRTAFWQNAQINCQRSALFVAAMELHQAWLHEALGIKRFQNKVRGIKDFLTSPHTETTPIRWWQTLFMIVPVISTTFASVGRMFHGVKCEELGWLMIDEAGQAPPQQAVGGIWRAKRVLVVGDPLQIEPVFTTSPPLVERICQDVLLEHAKDWNPGLFSVQQVADRVNSWGCELDVMDISVWIGIPLWVHRRYIEPMFSLANKMAYNNRMIHGLGADKIGSQSINNEIDNHWLVSM</sequence>
<keyword evidence="2" id="KW-0067">ATP-binding</keyword>
<evidence type="ECO:0000256" key="1">
    <source>
        <dbReference type="ARBA" id="ARBA00022741"/>
    </source>
</evidence>